<dbReference type="EMBL" id="JH159154">
    <property type="protein sequence ID" value="EGZ18379.1"/>
    <property type="molecule type" value="Genomic_DNA"/>
</dbReference>
<dbReference type="Proteomes" id="UP000002640">
    <property type="component" value="Unassembled WGS sequence"/>
</dbReference>
<reference evidence="1 2" key="1">
    <citation type="journal article" date="2006" name="Science">
        <title>Phytophthora genome sequences uncover evolutionary origins and mechanisms of pathogenesis.</title>
        <authorList>
            <person name="Tyler B.M."/>
            <person name="Tripathy S."/>
            <person name="Zhang X."/>
            <person name="Dehal P."/>
            <person name="Jiang R.H."/>
            <person name="Aerts A."/>
            <person name="Arredondo F.D."/>
            <person name="Baxter L."/>
            <person name="Bensasson D."/>
            <person name="Beynon J.L."/>
            <person name="Chapman J."/>
            <person name="Damasceno C.M."/>
            <person name="Dorrance A.E."/>
            <person name="Dou D."/>
            <person name="Dickerman A.W."/>
            <person name="Dubchak I.L."/>
            <person name="Garbelotto M."/>
            <person name="Gijzen M."/>
            <person name="Gordon S.G."/>
            <person name="Govers F."/>
            <person name="Grunwald N.J."/>
            <person name="Huang W."/>
            <person name="Ivors K.L."/>
            <person name="Jones R.W."/>
            <person name="Kamoun S."/>
            <person name="Krampis K."/>
            <person name="Lamour K.H."/>
            <person name="Lee M.K."/>
            <person name="McDonald W.H."/>
            <person name="Medina M."/>
            <person name="Meijer H.J."/>
            <person name="Nordberg E.K."/>
            <person name="Maclean D.J."/>
            <person name="Ospina-Giraldo M.D."/>
            <person name="Morris P.F."/>
            <person name="Phuntumart V."/>
            <person name="Putnam N.H."/>
            <person name="Rash S."/>
            <person name="Rose J.K."/>
            <person name="Sakihama Y."/>
            <person name="Salamov A.A."/>
            <person name="Savidor A."/>
            <person name="Scheuring C.F."/>
            <person name="Smith B.M."/>
            <person name="Sobral B.W."/>
            <person name="Terry A."/>
            <person name="Torto-Alalibo T.A."/>
            <person name="Win J."/>
            <person name="Xu Z."/>
            <person name="Zhang H."/>
            <person name="Grigoriev I.V."/>
            <person name="Rokhsar D.S."/>
            <person name="Boore J.L."/>
        </authorList>
    </citation>
    <scope>NUCLEOTIDE SEQUENCE [LARGE SCALE GENOMIC DNA]</scope>
    <source>
        <strain evidence="1 2">P6497</strain>
    </source>
</reference>
<dbReference type="KEGG" id="psoj:PHYSODRAFT_499961"/>
<dbReference type="GeneID" id="20657774"/>
<feature type="non-terminal residue" evidence="1">
    <location>
        <position position="1"/>
    </location>
</feature>
<organism evidence="1 2">
    <name type="scientific">Phytophthora sojae (strain P6497)</name>
    <name type="common">Soybean stem and root rot agent</name>
    <name type="synonym">Phytophthora megasperma f. sp. glycines</name>
    <dbReference type="NCBI Taxonomy" id="1094619"/>
    <lineage>
        <taxon>Eukaryota</taxon>
        <taxon>Sar</taxon>
        <taxon>Stramenopiles</taxon>
        <taxon>Oomycota</taxon>
        <taxon>Peronosporomycetes</taxon>
        <taxon>Peronosporales</taxon>
        <taxon>Peronosporaceae</taxon>
        <taxon>Phytophthora</taxon>
    </lineage>
</organism>
<proteinExistence type="predicted"/>
<keyword evidence="2" id="KW-1185">Reference proteome</keyword>
<gene>
    <name evidence="1" type="ORF">PHYSODRAFT_499961</name>
</gene>
<dbReference type="AlphaFoldDB" id="G4ZDP0"/>
<dbReference type="RefSeq" id="XP_009527437.1">
    <property type="nucleotide sequence ID" value="XM_009529142.1"/>
</dbReference>
<evidence type="ECO:0000313" key="2">
    <source>
        <dbReference type="Proteomes" id="UP000002640"/>
    </source>
</evidence>
<protein>
    <submittedName>
        <fullName evidence="1">Uncharacterized protein</fullName>
    </submittedName>
</protein>
<dbReference type="InParanoid" id="G4ZDP0"/>
<evidence type="ECO:0000313" key="1">
    <source>
        <dbReference type="EMBL" id="EGZ18379.1"/>
    </source>
</evidence>
<name>G4ZDP0_PHYSP</name>
<sequence length="72" mass="7726">VEEAALLVTDLLLWRGNVKDIDTVLSLTLVLQKSNIGVLELSLNHHQIAAVKYSSRSTAPRATVCIGGVSRA</sequence>
<accession>G4ZDP0</accession>